<evidence type="ECO:0000313" key="8">
    <source>
        <dbReference type="EMBL" id="KYG71137.1"/>
    </source>
</evidence>
<keyword evidence="3" id="KW-0998">Cell outer membrane</keyword>
<keyword evidence="2 4" id="KW-0472">Membrane</keyword>
<feature type="coiled-coil region" evidence="5">
    <location>
        <begin position="374"/>
        <end position="434"/>
    </location>
</feature>
<evidence type="ECO:0000256" key="3">
    <source>
        <dbReference type="ARBA" id="ARBA00023237"/>
    </source>
</evidence>
<dbReference type="AlphaFoldDB" id="A0A150WXA7"/>
<comment type="subcellular location">
    <subcellularLocation>
        <location evidence="1">Cell outer membrane</location>
    </subcellularLocation>
</comment>
<dbReference type="SUPFAM" id="SSF103088">
    <property type="entry name" value="OmpA-like"/>
    <property type="match status" value="1"/>
</dbReference>
<evidence type="ECO:0000256" key="1">
    <source>
        <dbReference type="ARBA" id="ARBA00004442"/>
    </source>
</evidence>
<keyword evidence="9" id="KW-1185">Reference proteome</keyword>
<dbReference type="RefSeq" id="WP_062594225.1">
    <property type="nucleotide sequence ID" value="NZ_LQZQ01000052.1"/>
</dbReference>
<feature type="chain" id="PRO_5007573614" description="OmpA-like domain-containing protein" evidence="6">
    <location>
        <begin position="28"/>
        <end position="543"/>
    </location>
</feature>
<accession>A0A150WXA7</accession>
<evidence type="ECO:0000256" key="6">
    <source>
        <dbReference type="SAM" id="SignalP"/>
    </source>
</evidence>
<evidence type="ECO:0000256" key="4">
    <source>
        <dbReference type="PROSITE-ProRule" id="PRU00473"/>
    </source>
</evidence>
<organism evidence="8 9">
    <name type="scientific">Roseivirga ehrenbergii (strain DSM 102268 / JCM 13514 / KCTC 12282 / NCIMB 14502 / KMM 6017)</name>
    <dbReference type="NCBI Taxonomy" id="279360"/>
    <lineage>
        <taxon>Bacteria</taxon>
        <taxon>Pseudomonadati</taxon>
        <taxon>Bacteroidota</taxon>
        <taxon>Cytophagia</taxon>
        <taxon>Cytophagales</taxon>
        <taxon>Roseivirgaceae</taxon>
        <taxon>Roseivirga</taxon>
    </lineage>
</organism>
<dbReference type="OrthoDB" id="9792021at2"/>
<dbReference type="InterPro" id="IPR019861">
    <property type="entry name" value="PorP/SprF_Bacteroidetes"/>
</dbReference>
<dbReference type="Pfam" id="PF11751">
    <property type="entry name" value="PorP_SprF"/>
    <property type="match status" value="1"/>
</dbReference>
<dbReference type="PANTHER" id="PTHR30329">
    <property type="entry name" value="STATOR ELEMENT OF FLAGELLAR MOTOR COMPLEX"/>
    <property type="match status" value="1"/>
</dbReference>
<dbReference type="EMBL" id="LQZQ01000052">
    <property type="protein sequence ID" value="KYG71137.1"/>
    <property type="molecule type" value="Genomic_DNA"/>
</dbReference>
<feature type="domain" description="OmpA-like" evidence="7">
    <location>
        <begin position="428"/>
        <end position="543"/>
    </location>
</feature>
<reference evidence="8" key="1">
    <citation type="submission" date="2016-01" db="EMBL/GenBank/DDBJ databases">
        <title>Genome sequencing of Roseivirga ehrenbergii KMM 6017.</title>
        <authorList>
            <person name="Selvaratnam C."/>
            <person name="Thevarajoo S."/>
            <person name="Goh K.M."/>
            <person name="Ee R."/>
            <person name="Chan K.-G."/>
            <person name="Chong C.S."/>
        </authorList>
    </citation>
    <scope>NUCLEOTIDE SEQUENCE [LARGE SCALE GENOMIC DNA]</scope>
    <source>
        <strain evidence="8">KMM 6017</strain>
    </source>
</reference>
<dbReference type="Gene3D" id="3.30.1330.60">
    <property type="entry name" value="OmpA-like domain"/>
    <property type="match status" value="1"/>
</dbReference>
<name>A0A150WXA7_ROSEK</name>
<dbReference type="PROSITE" id="PS51123">
    <property type="entry name" value="OMPA_2"/>
    <property type="match status" value="1"/>
</dbReference>
<keyword evidence="5" id="KW-0175">Coiled coil</keyword>
<dbReference type="InterPro" id="IPR050330">
    <property type="entry name" value="Bact_OuterMem_StrucFunc"/>
</dbReference>
<dbReference type="STRING" id="279360.MB14_11890"/>
<sequence>MHKQMKNFRNKFILVFTMALMAIGAKAQQVPLFNQYYYSGSLAYPSGTVFQENRYVSFVYRDQFGGLVGSPKNFALAYSTAVKNKTAFSGNITTADIGFTSQVKISGGIGYKLFGEGKEGLSIGAQLGLSLFSLNKDRVNPENPVDNVLLDILGQNGSVLSVDLSASYRKGKFGVDVAIPTIINESLSDDAYTHINDDNAPDFIGGVRYLFDINPDINFTPYGGVRIRETIGAELDIIGEMSFRDKFRATLGYRDNFGVSIGLGVQIFPKILFTYNYDFGQKDTPFLADGFNEFGLHLKLDTKVKEDCALAGEEVVNTIIDQGIYDENLVKLEDREKALCYFRGLEEGKRKEINLNAEAAYQALFAKVKSDELAKLEKERLAKLQAEQQEQERLKREREAIEIERLRLQEIERLAREETKRKEAEAQIAKVLIMATEEISFGSGSSNLTESSLTSLDKVAALFRENNNLKLAIRGYTDNSGNADSNLQLSKERADSVKEYLISKGVTENRISAEGFGIANPRADNSTKEGRAKNRRVELAIVK</sequence>
<dbReference type="PANTHER" id="PTHR30329:SF21">
    <property type="entry name" value="LIPOPROTEIN YIAD-RELATED"/>
    <property type="match status" value="1"/>
</dbReference>
<keyword evidence="6" id="KW-0732">Signal</keyword>
<proteinExistence type="predicted"/>
<dbReference type="InterPro" id="IPR006664">
    <property type="entry name" value="OMP_bac"/>
</dbReference>
<dbReference type="InterPro" id="IPR006665">
    <property type="entry name" value="OmpA-like"/>
</dbReference>
<protein>
    <recommendedName>
        <fullName evidence="7">OmpA-like domain-containing protein</fullName>
    </recommendedName>
</protein>
<gene>
    <name evidence="8" type="ORF">MB14_11890</name>
</gene>
<comment type="caution">
    <text evidence="8">The sequence shown here is derived from an EMBL/GenBank/DDBJ whole genome shotgun (WGS) entry which is preliminary data.</text>
</comment>
<dbReference type="Pfam" id="PF00691">
    <property type="entry name" value="OmpA"/>
    <property type="match status" value="1"/>
</dbReference>
<dbReference type="CDD" id="cd22265">
    <property type="entry name" value="UDM1_RNF168"/>
    <property type="match status" value="1"/>
</dbReference>
<evidence type="ECO:0000256" key="5">
    <source>
        <dbReference type="SAM" id="Coils"/>
    </source>
</evidence>
<dbReference type="Proteomes" id="UP000075583">
    <property type="component" value="Unassembled WGS sequence"/>
</dbReference>
<dbReference type="CDD" id="cd07185">
    <property type="entry name" value="OmpA_C-like"/>
    <property type="match status" value="1"/>
</dbReference>
<dbReference type="InterPro" id="IPR036737">
    <property type="entry name" value="OmpA-like_sf"/>
</dbReference>
<dbReference type="PRINTS" id="PR01021">
    <property type="entry name" value="OMPADOMAIN"/>
</dbReference>
<dbReference type="GO" id="GO:0009279">
    <property type="term" value="C:cell outer membrane"/>
    <property type="evidence" value="ECO:0007669"/>
    <property type="project" value="UniProtKB-SubCell"/>
</dbReference>
<evidence type="ECO:0000256" key="2">
    <source>
        <dbReference type="ARBA" id="ARBA00023136"/>
    </source>
</evidence>
<feature type="signal peptide" evidence="6">
    <location>
        <begin position="1"/>
        <end position="27"/>
    </location>
</feature>
<dbReference type="NCBIfam" id="TIGR03519">
    <property type="entry name" value="T9SS_PorP_fam"/>
    <property type="match status" value="1"/>
</dbReference>
<evidence type="ECO:0000313" key="9">
    <source>
        <dbReference type="Proteomes" id="UP000075583"/>
    </source>
</evidence>
<evidence type="ECO:0000259" key="7">
    <source>
        <dbReference type="PROSITE" id="PS51123"/>
    </source>
</evidence>